<dbReference type="Proteomes" id="UP001054837">
    <property type="component" value="Unassembled WGS sequence"/>
</dbReference>
<organism evidence="2 4">
    <name type="scientific">Caerostris darwini</name>
    <dbReference type="NCBI Taxonomy" id="1538125"/>
    <lineage>
        <taxon>Eukaryota</taxon>
        <taxon>Metazoa</taxon>
        <taxon>Ecdysozoa</taxon>
        <taxon>Arthropoda</taxon>
        <taxon>Chelicerata</taxon>
        <taxon>Arachnida</taxon>
        <taxon>Araneae</taxon>
        <taxon>Araneomorphae</taxon>
        <taxon>Entelegynae</taxon>
        <taxon>Araneoidea</taxon>
        <taxon>Araneidae</taxon>
        <taxon>Caerostris</taxon>
    </lineage>
</organism>
<dbReference type="EMBL" id="BPLQ01000535">
    <property type="protein sequence ID" value="GIX72512.1"/>
    <property type="molecule type" value="Genomic_DNA"/>
</dbReference>
<keyword evidence="4" id="KW-1185">Reference proteome</keyword>
<sequence length="103" mass="11841">MDRKTTPSHHSRITRTLQVNRKLSHLWLWCYHLRGSAVDAEQHTPHQSEHMSFGPSKPPLPQGNTCARFLASQRTHQELLSSESGDIMRRLKDKKGMFLLPNG</sequence>
<evidence type="ECO:0000313" key="2">
    <source>
        <dbReference type="EMBL" id="GIX72479.1"/>
    </source>
</evidence>
<evidence type="ECO:0000256" key="1">
    <source>
        <dbReference type="SAM" id="MobiDB-lite"/>
    </source>
</evidence>
<evidence type="ECO:0000313" key="3">
    <source>
        <dbReference type="EMBL" id="GIX72512.1"/>
    </source>
</evidence>
<protein>
    <submittedName>
        <fullName evidence="2">Uncharacterized protein</fullName>
    </submittedName>
</protein>
<name>A0AAV4MNV2_9ARAC</name>
<feature type="compositionally biased region" description="Basic and acidic residues" evidence="1">
    <location>
        <begin position="40"/>
        <end position="49"/>
    </location>
</feature>
<accession>A0AAV4MNV2</accession>
<feature type="region of interest" description="Disordered" evidence="1">
    <location>
        <begin position="40"/>
        <end position="62"/>
    </location>
</feature>
<dbReference type="AlphaFoldDB" id="A0AAV4MNV2"/>
<gene>
    <name evidence="2" type="ORF">CDAR_230181</name>
    <name evidence="3" type="ORF">CDAR_230341</name>
</gene>
<comment type="caution">
    <text evidence="2">The sequence shown here is derived from an EMBL/GenBank/DDBJ whole genome shotgun (WGS) entry which is preliminary data.</text>
</comment>
<reference evidence="2 4" key="1">
    <citation type="submission" date="2021-06" db="EMBL/GenBank/DDBJ databases">
        <title>Caerostris darwini draft genome.</title>
        <authorList>
            <person name="Kono N."/>
            <person name="Arakawa K."/>
        </authorList>
    </citation>
    <scope>NUCLEOTIDE SEQUENCE [LARGE SCALE GENOMIC DNA]</scope>
</reference>
<proteinExistence type="predicted"/>
<evidence type="ECO:0000313" key="4">
    <source>
        <dbReference type="Proteomes" id="UP001054837"/>
    </source>
</evidence>
<dbReference type="EMBL" id="BPLQ01000535">
    <property type="protein sequence ID" value="GIX72479.1"/>
    <property type="molecule type" value="Genomic_DNA"/>
</dbReference>